<feature type="transmembrane region" description="Helical" evidence="1">
    <location>
        <begin position="58"/>
        <end position="80"/>
    </location>
</feature>
<keyword evidence="1" id="KW-1133">Transmembrane helix</keyword>
<dbReference type="KEGG" id="mstr:EGN60_03175"/>
<proteinExistence type="predicted"/>
<name>A0A3G8LI71_9MOLU</name>
<feature type="transmembrane region" description="Helical" evidence="1">
    <location>
        <begin position="92"/>
        <end position="113"/>
    </location>
</feature>
<dbReference type="RefSeq" id="WP_124724618.1">
    <property type="nucleotide sequence ID" value="NZ_CP034044.1"/>
</dbReference>
<evidence type="ECO:0000256" key="1">
    <source>
        <dbReference type="SAM" id="Phobius"/>
    </source>
</evidence>
<protein>
    <submittedName>
        <fullName evidence="2">Uncharacterized protein</fullName>
    </submittedName>
</protein>
<keyword evidence="1" id="KW-0812">Transmembrane</keyword>
<keyword evidence="1" id="KW-0472">Membrane</keyword>
<organism evidence="2 3">
    <name type="scientific">Mycoplasma struthionis</name>
    <dbReference type="NCBI Taxonomy" id="538220"/>
    <lineage>
        <taxon>Bacteria</taxon>
        <taxon>Bacillati</taxon>
        <taxon>Mycoplasmatota</taxon>
        <taxon>Mollicutes</taxon>
        <taxon>Mycoplasmataceae</taxon>
        <taxon>Mycoplasma</taxon>
    </lineage>
</organism>
<evidence type="ECO:0000313" key="2">
    <source>
        <dbReference type="EMBL" id="AZG68925.1"/>
    </source>
</evidence>
<feature type="transmembrane region" description="Helical" evidence="1">
    <location>
        <begin position="144"/>
        <end position="167"/>
    </location>
</feature>
<dbReference type="EMBL" id="CP034044">
    <property type="protein sequence ID" value="AZG68925.1"/>
    <property type="molecule type" value="Genomic_DNA"/>
</dbReference>
<dbReference type="AlphaFoldDB" id="A0A3G8LI71"/>
<keyword evidence="3" id="KW-1185">Reference proteome</keyword>
<dbReference type="Proteomes" id="UP000275883">
    <property type="component" value="Chromosome"/>
</dbReference>
<accession>A0A3G8LI71</accession>
<reference evidence="2 3" key="1">
    <citation type="submission" date="2018-11" db="EMBL/GenBank/DDBJ databases">
        <title>Genome sequence of Mycoplasma struthionis sp. nov.</title>
        <authorList>
            <person name="Spergser J."/>
        </authorList>
    </citation>
    <scope>NUCLEOTIDE SEQUENCE [LARGE SCALE GENOMIC DNA]</scope>
    <source>
        <strain evidence="2 3">237IA</strain>
    </source>
</reference>
<evidence type="ECO:0000313" key="3">
    <source>
        <dbReference type="Proteomes" id="UP000275883"/>
    </source>
</evidence>
<sequence length="178" mass="21019">MQENNENKLQKLNDLNQKVIKKDILYYLILASLGLFFSIITLALSIVFKLDKVRIEILYPFILFLVLVAAVAFVSIYKTFMLFYYRKYLNKVFIKIVYILIAFLVFIVLAYLINTFLFANLNRYRLDTFLKNEVVKDISVIKKIFFAVSIVAFISFISLFTIAIYLLKKIKKMQFINN</sequence>
<gene>
    <name evidence="2" type="ORF">EGN60_03175</name>
</gene>
<feature type="transmembrane region" description="Helical" evidence="1">
    <location>
        <begin position="24"/>
        <end position="46"/>
    </location>
</feature>